<gene>
    <name evidence="13" type="ORF">GMARGA_LOCUS1306</name>
</gene>
<keyword evidence="8" id="KW-0809">Transit peptide</keyword>
<dbReference type="SUPFAM" id="SSF51230">
    <property type="entry name" value="Single hybrid motif"/>
    <property type="match status" value="1"/>
</dbReference>
<dbReference type="InterPro" id="IPR050537">
    <property type="entry name" value="2-oxoacid_dehydrogenase"/>
</dbReference>
<reference evidence="13 14" key="1">
    <citation type="submission" date="2021-06" db="EMBL/GenBank/DDBJ databases">
        <authorList>
            <person name="Kallberg Y."/>
            <person name="Tangrot J."/>
            <person name="Rosling A."/>
        </authorList>
    </citation>
    <scope>NUCLEOTIDE SEQUENCE [LARGE SCALE GENOMIC DNA]</scope>
    <source>
        <strain evidence="13 14">120-4 pot B 10/14</strain>
    </source>
</reference>
<keyword evidence="6" id="KW-0808">Transferase</keyword>
<dbReference type="InterPro" id="IPR023213">
    <property type="entry name" value="CAT-like_dom_sf"/>
</dbReference>
<dbReference type="SUPFAM" id="SSF52777">
    <property type="entry name" value="CoA-dependent acyltransferases"/>
    <property type="match status" value="1"/>
</dbReference>
<feature type="compositionally biased region" description="Basic and acidic residues" evidence="11">
    <location>
        <begin position="96"/>
        <end position="116"/>
    </location>
</feature>
<dbReference type="Pfam" id="PF00364">
    <property type="entry name" value="Biotin_lipoyl"/>
    <property type="match status" value="1"/>
</dbReference>
<evidence type="ECO:0000256" key="2">
    <source>
        <dbReference type="ARBA" id="ARBA00005145"/>
    </source>
</evidence>
<evidence type="ECO:0000256" key="4">
    <source>
        <dbReference type="ARBA" id="ARBA00012945"/>
    </source>
</evidence>
<feature type="region of interest" description="Disordered" evidence="11">
    <location>
        <begin position="81"/>
        <end position="192"/>
    </location>
</feature>
<dbReference type="PROSITE" id="PS00189">
    <property type="entry name" value="LIPOYL"/>
    <property type="match status" value="1"/>
</dbReference>
<keyword evidence="5" id="KW-0816">Tricarboxylic acid cycle</keyword>
<dbReference type="InterPro" id="IPR011053">
    <property type="entry name" value="Single_hybrid_motif"/>
</dbReference>
<protein>
    <recommendedName>
        <fullName evidence="4">dihydrolipoyllysine-residue succinyltransferase</fullName>
        <ecNumber evidence="4">2.3.1.61</ecNumber>
    </recommendedName>
    <alternativeName>
        <fullName evidence="10">2-oxoglutarate dehydrogenase complex component E2</fullName>
    </alternativeName>
</protein>
<dbReference type="Pfam" id="PF00198">
    <property type="entry name" value="2-oxoacid_dh"/>
    <property type="match status" value="1"/>
</dbReference>
<comment type="caution">
    <text evidence="13">The sequence shown here is derived from an EMBL/GenBank/DDBJ whole genome shotgun (WGS) entry which is preliminary data.</text>
</comment>
<comment type="similarity">
    <text evidence="3">Belongs to the 2-oxoacid dehydrogenase family.</text>
</comment>
<dbReference type="PANTHER" id="PTHR43416">
    <property type="entry name" value="DIHYDROLIPOYLLYSINE-RESIDUE SUCCINYLTRANSFERASE COMPONENT OF 2-OXOGLUTARATE DEHYDROGENASE COMPLEX, MITOCHONDRIAL-RELATED"/>
    <property type="match status" value="1"/>
</dbReference>
<evidence type="ECO:0000256" key="10">
    <source>
        <dbReference type="ARBA" id="ARBA00032406"/>
    </source>
</evidence>
<evidence type="ECO:0000256" key="6">
    <source>
        <dbReference type="ARBA" id="ARBA00022679"/>
    </source>
</evidence>
<evidence type="ECO:0000256" key="5">
    <source>
        <dbReference type="ARBA" id="ARBA00022532"/>
    </source>
</evidence>
<evidence type="ECO:0000313" key="14">
    <source>
        <dbReference type="Proteomes" id="UP000789901"/>
    </source>
</evidence>
<dbReference type="InterPro" id="IPR003016">
    <property type="entry name" value="2-oxoA_DH_lipoyl-BS"/>
</dbReference>
<dbReference type="PROSITE" id="PS50968">
    <property type="entry name" value="BIOTINYL_LIPOYL"/>
    <property type="match status" value="1"/>
</dbReference>
<keyword evidence="9" id="KW-0012">Acyltransferase</keyword>
<evidence type="ECO:0000256" key="3">
    <source>
        <dbReference type="ARBA" id="ARBA00007317"/>
    </source>
</evidence>
<evidence type="ECO:0000313" key="13">
    <source>
        <dbReference type="EMBL" id="CAG8482393.1"/>
    </source>
</evidence>
<dbReference type="InterPro" id="IPR000089">
    <property type="entry name" value="Biotin_lipoyl"/>
</dbReference>
<dbReference type="CDD" id="cd06849">
    <property type="entry name" value="lipoyl_domain"/>
    <property type="match status" value="1"/>
</dbReference>
<evidence type="ECO:0000256" key="11">
    <source>
        <dbReference type="SAM" id="MobiDB-lite"/>
    </source>
</evidence>
<feature type="compositionally biased region" description="Basic and acidic residues" evidence="11">
    <location>
        <begin position="177"/>
        <end position="192"/>
    </location>
</feature>
<evidence type="ECO:0000256" key="1">
    <source>
        <dbReference type="ARBA" id="ARBA00001938"/>
    </source>
</evidence>
<dbReference type="PRINTS" id="PR01217">
    <property type="entry name" value="PRICHEXTENSN"/>
</dbReference>
<evidence type="ECO:0000259" key="12">
    <source>
        <dbReference type="PROSITE" id="PS50968"/>
    </source>
</evidence>
<dbReference type="Gene3D" id="3.30.559.10">
    <property type="entry name" value="Chloramphenicol acetyltransferase-like domain"/>
    <property type="match status" value="1"/>
</dbReference>
<dbReference type="InterPro" id="IPR006255">
    <property type="entry name" value="SucB"/>
</dbReference>
<dbReference type="Proteomes" id="UP000789901">
    <property type="component" value="Unassembled WGS sequence"/>
</dbReference>
<dbReference type="NCBIfam" id="TIGR01347">
    <property type="entry name" value="sucB"/>
    <property type="match status" value="1"/>
</dbReference>
<keyword evidence="7" id="KW-0450">Lipoyl</keyword>
<name>A0ABM8VYZ5_GIGMA</name>
<comment type="cofactor">
    <cofactor evidence="1">
        <name>(R)-lipoate</name>
        <dbReference type="ChEBI" id="CHEBI:83088"/>
    </cofactor>
</comment>
<keyword evidence="14" id="KW-1185">Reference proteome</keyword>
<dbReference type="EMBL" id="CAJVQB010000333">
    <property type="protein sequence ID" value="CAG8482393.1"/>
    <property type="molecule type" value="Genomic_DNA"/>
</dbReference>
<accession>A0ABM8VYZ5</accession>
<comment type="pathway">
    <text evidence="2">Amino-acid degradation; L-lysine degradation via saccharopine pathway; glutaryl-CoA from L-lysine: step 6/6.</text>
</comment>
<evidence type="ECO:0000256" key="9">
    <source>
        <dbReference type="ARBA" id="ARBA00023315"/>
    </source>
</evidence>
<proteinExistence type="inferred from homology"/>
<dbReference type="Gene3D" id="2.40.50.100">
    <property type="match status" value="1"/>
</dbReference>
<feature type="compositionally biased region" description="Pro residues" evidence="11">
    <location>
        <begin position="119"/>
        <end position="172"/>
    </location>
</feature>
<evidence type="ECO:0000256" key="8">
    <source>
        <dbReference type="ARBA" id="ARBA00022946"/>
    </source>
</evidence>
<evidence type="ECO:0000256" key="7">
    <source>
        <dbReference type="ARBA" id="ARBA00022823"/>
    </source>
</evidence>
<feature type="domain" description="Lipoyl-binding" evidence="12">
    <location>
        <begin position="4"/>
        <end position="79"/>
    </location>
</feature>
<dbReference type="InterPro" id="IPR001078">
    <property type="entry name" value="2-oxoacid_DH_actylTfrase"/>
</dbReference>
<sequence>MVTTKIIKVPPLAESITEGTISKWNKKAGDPVQQDEEIVTIETDKVDAPVNSPYSGKIIEIYANEQDNIVVGQDLCKVELGDAAASADSPQQEPEPESKQEQKPESKQELEPESKQDTTPPPPEPEPSTPATPPKPPPASSTPPPSASPKPPPSAPPPTPPPPTSAPSPPSKPSSKTKGESPYGEREDREVKMNRMRLRIAERLKESQDTAASLTTFNEIDMTNIIDLRNTYKDAILKKHGIKLGFMSAFVRASSVALQEVPAVNASIAESGDTIIYRDYVDMSVAVATPKGLVTPVIRNAHLLSFIEIEKVIAELGQKARDGKMTIEDMAGGTFTISNGGVFGSLLGTPIINLPQSGILGMHATKDRPVAINGNVEIRPMMYIALTYDHRLIDGREAVTFLKTVKEQVEDPRRLLLNI</sequence>
<dbReference type="PANTHER" id="PTHR43416:SF5">
    <property type="entry name" value="DIHYDROLIPOYLLYSINE-RESIDUE SUCCINYLTRANSFERASE COMPONENT OF 2-OXOGLUTARATE DEHYDROGENASE COMPLEX, MITOCHONDRIAL"/>
    <property type="match status" value="1"/>
</dbReference>
<organism evidence="13 14">
    <name type="scientific">Gigaspora margarita</name>
    <dbReference type="NCBI Taxonomy" id="4874"/>
    <lineage>
        <taxon>Eukaryota</taxon>
        <taxon>Fungi</taxon>
        <taxon>Fungi incertae sedis</taxon>
        <taxon>Mucoromycota</taxon>
        <taxon>Glomeromycotina</taxon>
        <taxon>Glomeromycetes</taxon>
        <taxon>Diversisporales</taxon>
        <taxon>Gigasporaceae</taxon>
        <taxon>Gigaspora</taxon>
    </lineage>
</organism>
<dbReference type="EC" id="2.3.1.61" evidence="4"/>